<evidence type="ECO:0000313" key="3">
    <source>
        <dbReference type="Proteomes" id="UP000299102"/>
    </source>
</evidence>
<dbReference type="EMBL" id="BGZK01001033">
    <property type="protein sequence ID" value="GBP69211.1"/>
    <property type="molecule type" value="Genomic_DNA"/>
</dbReference>
<protein>
    <submittedName>
        <fullName evidence="2">Uncharacterized protein</fullName>
    </submittedName>
</protein>
<evidence type="ECO:0000256" key="1">
    <source>
        <dbReference type="SAM" id="MobiDB-lite"/>
    </source>
</evidence>
<feature type="region of interest" description="Disordered" evidence="1">
    <location>
        <begin position="66"/>
        <end position="94"/>
    </location>
</feature>
<dbReference type="AlphaFoldDB" id="A0A4C1XYW8"/>
<name>A0A4C1XYW8_EUMVA</name>
<keyword evidence="3" id="KW-1185">Reference proteome</keyword>
<sequence length="94" mass="10391">METYRILPTDLELSQRNFVYTQSLALGHPDTFSGINRKRPVLSSPRAVKLKSVRQRERIKVTILHRHKSGPLSEGSANADAAHGASPRALEGSD</sequence>
<accession>A0A4C1XYW8</accession>
<comment type="caution">
    <text evidence="2">The sequence shown here is derived from an EMBL/GenBank/DDBJ whole genome shotgun (WGS) entry which is preliminary data.</text>
</comment>
<organism evidence="2 3">
    <name type="scientific">Eumeta variegata</name>
    <name type="common">Bagworm moth</name>
    <name type="synonym">Eumeta japonica</name>
    <dbReference type="NCBI Taxonomy" id="151549"/>
    <lineage>
        <taxon>Eukaryota</taxon>
        <taxon>Metazoa</taxon>
        <taxon>Ecdysozoa</taxon>
        <taxon>Arthropoda</taxon>
        <taxon>Hexapoda</taxon>
        <taxon>Insecta</taxon>
        <taxon>Pterygota</taxon>
        <taxon>Neoptera</taxon>
        <taxon>Endopterygota</taxon>
        <taxon>Lepidoptera</taxon>
        <taxon>Glossata</taxon>
        <taxon>Ditrysia</taxon>
        <taxon>Tineoidea</taxon>
        <taxon>Psychidae</taxon>
        <taxon>Oiketicinae</taxon>
        <taxon>Eumeta</taxon>
    </lineage>
</organism>
<reference evidence="2 3" key="1">
    <citation type="journal article" date="2019" name="Commun. Biol.">
        <title>The bagworm genome reveals a unique fibroin gene that provides high tensile strength.</title>
        <authorList>
            <person name="Kono N."/>
            <person name="Nakamura H."/>
            <person name="Ohtoshi R."/>
            <person name="Tomita M."/>
            <person name="Numata K."/>
            <person name="Arakawa K."/>
        </authorList>
    </citation>
    <scope>NUCLEOTIDE SEQUENCE [LARGE SCALE GENOMIC DNA]</scope>
</reference>
<gene>
    <name evidence="2" type="ORF">EVAR_54171_1</name>
</gene>
<dbReference type="Proteomes" id="UP000299102">
    <property type="component" value="Unassembled WGS sequence"/>
</dbReference>
<evidence type="ECO:0000313" key="2">
    <source>
        <dbReference type="EMBL" id="GBP69211.1"/>
    </source>
</evidence>
<proteinExistence type="predicted"/>